<evidence type="ECO:0000256" key="6">
    <source>
        <dbReference type="ARBA" id="ARBA00022989"/>
    </source>
</evidence>
<dbReference type="Pfam" id="PF03739">
    <property type="entry name" value="LptF_LptG"/>
    <property type="match status" value="1"/>
</dbReference>
<organism evidence="10 11">
    <name type="scientific">Pseudolysobacter antarcticus</name>
    <dbReference type="NCBI Taxonomy" id="2511995"/>
    <lineage>
        <taxon>Bacteria</taxon>
        <taxon>Pseudomonadati</taxon>
        <taxon>Pseudomonadota</taxon>
        <taxon>Gammaproteobacteria</taxon>
        <taxon>Lysobacterales</taxon>
        <taxon>Rhodanobacteraceae</taxon>
        <taxon>Pseudolysobacter</taxon>
    </lineage>
</organism>
<feature type="transmembrane region" description="Helical" evidence="9">
    <location>
        <begin position="292"/>
        <end position="310"/>
    </location>
</feature>
<evidence type="ECO:0000256" key="9">
    <source>
        <dbReference type="SAM" id="Phobius"/>
    </source>
</evidence>
<evidence type="ECO:0000256" key="5">
    <source>
        <dbReference type="ARBA" id="ARBA00022692"/>
    </source>
</evidence>
<dbReference type="Proteomes" id="UP000291562">
    <property type="component" value="Chromosome"/>
</dbReference>
<feature type="transmembrane region" description="Helical" evidence="9">
    <location>
        <begin position="76"/>
        <end position="99"/>
    </location>
</feature>
<evidence type="ECO:0000256" key="2">
    <source>
        <dbReference type="ARBA" id="ARBA00004651"/>
    </source>
</evidence>
<comment type="subcellular location">
    <subcellularLocation>
        <location evidence="2">Cell membrane</location>
        <topology evidence="2">Multi-pass membrane protein</topology>
    </subcellularLocation>
</comment>
<dbReference type="AlphaFoldDB" id="A0A411HMW2"/>
<protein>
    <submittedName>
        <fullName evidence="10">LPS export ABC transporter permease LptG</fullName>
    </submittedName>
</protein>
<keyword evidence="6 9" id="KW-1133">Transmembrane helix</keyword>
<evidence type="ECO:0000313" key="11">
    <source>
        <dbReference type="Proteomes" id="UP000291562"/>
    </source>
</evidence>
<comment type="similarity">
    <text evidence="3">Belongs to the LptF/LptG family.</text>
</comment>
<comment type="function">
    <text evidence="1">Part of the ABC transporter complex LptBFG involved in the translocation of lipopolysaccharide (LPS) from the inner membrane to the outer membrane.</text>
</comment>
<sequence length="373" mass="40524">MTVISGLRDRLRFKRVDKLVGIAVLTAVLITWSVLVGFDALRIFVSEANSVGQGQYTLGKAATYVLLTLPRRTYEWFCYAAMIGTLMGLGSLAATSELIALRAAGLSKLRICASAVLALSLLTALVALVGETIGPLGEQKAQSLALVAKAKDIAIAKGGGLWARDGAAVINAKRARTRRVKGEDEVELSDVRVFEFTPEGQLSTLSLAKTAIFAHSDWTMQDVRRTEFKGTEVSTTIVPNMHWASGLDPRVLPLSIAHPENMATRNLARNIEYLERNQQDASSYKRAYWARIFYPLNVLVLAFCAVPFAFGALRTGGLGKRLFLGMVLAVSYAFLQQSIVSVGSVYGFDMALTNILPSVVLILLAGVYFRRSA</sequence>
<dbReference type="GO" id="GO:0043190">
    <property type="term" value="C:ATP-binding cassette (ABC) transporter complex"/>
    <property type="evidence" value="ECO:0007669"/>
    <property type="project" value="InterPro"/>
</dbReference>
<dbReference type="RefSeq" id="WP_129835182.1">
    <property type="nucleotide sequence ID" value="NZ_CP035704.1"/>
</dbReference>
<feature type="transmembrane region" description="Helical" evidence="9">
    <location>
        <begin position="20"/>
        <end position="38"/>
    </location>
</feature>
<accession>A0A411HMW2</accession>
<proteinExistence type="inferred from homology"/>
<evidence type="ECO:0000256" key="7">
    <source>
        <dbReference type="ARBA" id="ARBA00023136"/>
    </source>
</evidence>
<dbReference type="InterPro" id="IPR030923">
    <property type="entry name" value="LptG"/>
</dbReference>
<feature type="transmembrane region" description="Helical" evidence="9">
    <location>
        <begin position="322"/>
        <end position="339"/>
    </location>
</feature>
<dbReference type="NCBIfam" id="TIGR04408">
    <property type="entry name" value="LptG_lptG"/>
    <property type="match status" value="1"/>
</dbReference>
<dbReference type="OrthoDB" id="9776227at2"/>
<keyword evidence="4" id="KW-1003">Cell membrane</keyword>
<dbReference type="GO" id="GO:0055085">
    <property type="term" value="P:transmembrane transport"/>
    <property type="evidence" value="ECO:0007669"/>
    <property type="project" value="InterPro"/>
</dbReference>
<dbReference type="InterPro" id="IPR005495">
    <property type="entry name" value="LptG/LptF_permease"/>
</dbReference>
<evidence type="ECO:0000256" key="4">
    <source>
        <dbReference type="ARBA" id="ARBA00022475"/>
    </source>
</evidence>
<evidence type="ECO:0000256" key="1">
    <source>
        <dbReference type="ARBA" id="ARBA00002265"/>
    </source>
</evidence>
<keyword evidence="5 9" id="KW-0812">Transmembrane</keyword>
<evidence type="ECO:0000313" key="10">
    <source>
        <dbReference type="EMBL" id="QBB71810.1"/>
    </source>
</evidence>
<reference evidence="10 11" key="1">
    <citation type="submission" date="2019-01" db="EMBL/GenBank/DDBJ databases">
        <title>Pseudolysobacter antarctica gen. nov., sp. nov., isolated from Fildes Peninsula, Antarctica.</title>
        <authorList>
            <person name="Wei Z."/>
            <person name="Peng F."/>
        </authorList>
    </citation>
    <scope>NUCLEOTIDE SEQUENCE [LARGE SCALE GENOMIC DNA]</scope>
    <source>
        <strain evidence="10 11">AQ6-296</strain>
    </source>
</reference>
<feature type="transmembrane region" description="Helical" evidence="9">
    <location>
        <begin position="351"/>
        <end position="369"/>
    </location>
</feature>
<gene>
    <name evidence="10" type="primary">lptG</name>
    <name evidence="10" type="ORF">ELE36_16410</name>
</gene>
<dbReference type="PANTHER" id="PTHR33529:SF2">
    <property type="entry name" value="LIPOPOLYSACCHARIDE EXPORT SYSTEM PERMEASE PROTEIN LPTG"/>
    <property type="match status" value="1"/>
</dbReference>
<evidence type="ECO:0000256" key="8">
    <source>
        <dbReference type="ARBA" id="ARBA00026081"/>
    </source>
</evidence>
<feature type="transmembrane region" description="Helical" evidence="9">
    <location>
        <begin position="111"/>
        <end position="130"/>
    </location>
</feature>
<comment type="subunit">
    <text evidence="8">Component of the lipopolysaccharide transport and assembly complex. The LptBFG transporter is composed of two ATP-binding proteins (LptB) and two transmembrane proteins (LptF and LptG).</text>
</comment>
<name>A0A411HMW2_9GAMM</name>
<dbReference type="GO" id="GO:0015920">
    <property type="term" value="P:lipopolysaccharide transport"/>
    <property type="evidence" value="ECO:0007669"/>
    <property type="project" value="TreeGrafter"/>
</dbReference>
<evidence type="ECO:0000256" key="3">
    <source>
        <dbReference type="ARBA" id="ARBA00007725"/>
    </source>
</evidence>
<keyword evidence="11" id="KW-1185">Reference proteome</keyword>
<dbReference type="KEGG" id="xbc:ELE36_16410"/>
<dbReference type="PANTHER" id="PTHR33529">
    <property type="entry name" value="SLR0882 PROTEIN-RELATED"/>
    <property type="match status" value="1"/>
</dbReference>
<keyword evidence="7 9" id="KW-0472">Membrane</keyword>
<dbReference type="EMBL" id="CP035704">
    <property type="protein sequence ID" value="QBB71810.1"/>
    <property type="molecule type" value="Genomic_DNA"/>
</dbReference>